<gene>
    <name evidence="1" type="ORF">GPM918_LOCUS24152</name>
    <name evidence="2" type="ORF">SRO942_LOCUS24150</name>
</gene>
<dbReference type="Proteomes" id="UP000663829">
    <property type="component" value="Unassembled WGS sequence"/>
</dbReference>
<keyword evidence="3" id="KW-1185">Reference proteome</keyword>
<protein>
    <recommendedName>
        <fullName evidence="4">Endonuclease/exonuclease/phosphatase domain-containing protein</fullName>
    </recommendedName>
</protein>
<dbReference type="EMBL" id="CAJNOQ010008895">
    <property type="protein sequence ID" value="CAF1209779.1"/>
    <property type="molecule type" value="Genomic_DNA"/>
</dbReference>
<dbReference type="Proteomes" id="UP000681722">
    <property type="component" value="Unassembled WGS sequence"/>
</dbReference>
<proteinExistence type="predicted"/>
<dbReference type="InterPro" id="IPR036691">
    <property type="entry name" value="Endo/exonu/phosph_ase_sf"/>
</dbReference>
<evidence type="ECO:0000313" key="2">
    <source>
        <dbReference type="EMBL" id="CAF3973847.1"/>
    </source>
</evidence>
<evidence type="ECO:0000313" key="1">
    <source>
        <dbReference type="EMBL" id="CAF1209779.1"/>
    </source>
</evidence>
<organism evidence="1 3">
    <name type="scientific">Didymodactylos carnosus</name>
    <dbReference type="NCBI Taxonomy" id="1234261"/>
    <lineage>
        <taxon>Eukaryota</taxon>
        <taxon>Metazoa</taxon>
        <taxon>Spiralia</taxon>
        <taxon>Gnathifera</taxon>
        <taxon>Rotifera</taxon>
        <taxon>Eurotatoria</taxon>
        <taxon>Bdelloidea</taxon>
        <taxon>Philodinida</taxon>
        <taxon>Philodinidae</taxon>
        <taxon>Didymodactylos</taxon>
    </lineage>
</organism>
<name>A0A814XDL4_9BILA</name>
<sequence>MDDDINKIINMQKQHDVSRKKLDQLGENSHGAVLMVFRPGFSVKLVPCSIPNVCVVDLLIDLPIRVIGIYAPESKTWEWNELSPFITPSCVLFGDFNIDIEKDGKKSRVLLDWADMCFLAPIRVGTNTSLRSERTIDYAFTVGVPLSVQALEVGTTSDHKPVLASATCSGSEVSWGRNTHWKISILNMRI</sequence>
<dbReference type="AlphaFoldDB" id="A0A814XDL4"/>
<evidence type="ECO:0008006" key="4">
    <source>
        <dbReference type="Google" id="ProtNLM"/>
    </source>
</evidence>
<dbReference type="EMBL" id="CAJOBC010008895">
    <property type="protein sequence ID" value="CAF3973847.1"/>
    <property type="molecule type" value="Genomic_DNA"/>
</dbReference>
<comment type="caution">
    <text evidence="1">The sequence shown here is derived from an EMBL/GenBank/DDBJ whole genome shotgun (WGS) entry which is preliminary data.</text>
</comment>
<reference evidence="1" key="1">
    <citation type="submission" date="2021-02" db="EMBL/GenBank/DDBJ databases">
        <authorList>
            <person name="Nowell W R."/>
        </authorList>
    </citation>
    <scope>NUCLEOTIDE SEQUENCE</scope>
</reference>
<dbReference type="OrthoDB" id="10058826at2759"/>
<accession>A0A814XDL4</accession>
<dbReference type="Gene3D" id="3.60.10.10">
    <property type="entry name" value="Endonuclease/exonuclease/phosphatase"/>
    <property type="match status" value="1"/>
</dbReference>
<evidence type="ECO:0000313" key="3">
    <source>
        <dbReference type="Proteomes" id="UP000663829"/>
    </source>
</evidence>
<dbReference type="SUPFAM" id="SSF56219">
    <property type="entry name" value="DNase I-like"/>
    <property type="match status" value="1"/>
</dbReference>